<evidence type="ECO:0000256" key="11">
    <source>
        <dbReference type="SAM" id="MobiDB-lite"/>
    </source>
</evidence>
<reference evidence="12 13" key="1">
    <citation type="submission" date="2019-01" db="EMBL/GenBank/DDBJ databases">
        <title>A draft genome assembly of the solar-powered sea slug Elysia chlorotica.</title>
        <authorList>
            <person name="Cai H."/>
            <person name="Li Q."/>
            <person name="Fang X."/>
            <person name="Li J."/>
            <person name="Curtis N.E."/>
            <person name="Altenburger A."/>
            <person name="Shibata T."/>
            <person name="Feng M."/>
            <person name="Maeda T."/>
            <person name="Schwartz J.A."/>
            <person name="Shigenobu S."/>
            <person name="Lundholm N."/>
            <person name="Nishiyama T."/>
            <person name="Yang H."/>
            <person name="Hasebe M."/>
            <person name="Li S."/>
            <person name="Pierce S.K."/>
            <person name="Wang J."/>
        </authorList>
    </citation>
    <scope>NUCLEOTIDE SEQUENCE [LARGE SCALE GENOMIC DNA]</scope>
    <source>
        <strain evidence="12">EC2010</strain>
        <tissue evidence="12">Whole organism of an adult</tissue>
    </source>
</reference>
<name>A0A3S1B1Z4_ELYCH</name>
<evidence type="ECO:0000313" key="12">
    <source>
        <dbReference type="EMBL" id="RUS77929.1"/>
    </source>
</evidence>
<dbReference type="EMBL" id="RQTK01000542">
    <property type="protein sequence ID" value="RUS77929.1"/>
    <property type="molecule type" value="Genomic_DNA"/>
</dbReference>
<dbReference type="GO" id="GO:0031514">
    <property type="term" value="C:motile cilium"/>
    <property type="evidence" value="ECO:0007669"/>
    <property type="project" value="TreeGrafter"/>
</dbReference>
<proteinExistence type="inferred from homology"/>
<dbReference type="GO" id="GO:0005737">
    <property type="term" value="C:cytoplasm"/>
    <property type="evidence" value="ECO:0007669"/>
    <property type="project" value="TreeGrafter"/>
</dbReference>
<evidence type="ECO:0000256" key="10">
    <source>
        <dbReference type="SAM" id="Coils"/>
    </source>
</evidence>
<evidence type="ECO:0000256" key="8">
    <source>
        <dbReference type="ARBA" id="ARBA00023273"/>
    </source>
</evidence>
<evidence type="ECO:0000256" key="6">
    <source>
        <dbReference type="ARBA" id="ARBA00023069"/>
    </source>
</evidence>
<evidence type="ECO:0000256" key="4">
    <source>
        <dbReference type="ARBA" id="ARBA00022490"/>
    </source>
</evidence>
<dbReference type="AlphaFoldDB" id="A0A3S1B1Z4"/>
<evidence type="ECO:0000256" key="3">
    <source>
        <dbReference type="ARBA" id="ARBA00013738"/>
    </source>
</evidence>
<protein>
    <recommendedName>
        <fullName evidence="3">Dynein regulatory complex protein 9</fullName>
    </recommendedName>
    <alternativeName>
        <fullName evidence="9">IQ domain-containing protein G</fullName>
    </alternativeName>
</protein>
<dbReference type="GO" id="GO:0044782">
    <property type="term" value="P:cilium organization"/>
    <property type="evidence" value="ECO:0007669"/>
    <property type="project" value="TreeGrafter"/>
</dbReference>
<dbReference type="Pfam" id="PF00612">
    <property type="entry name" value="IQ"/>
    <property type="match status" value="1"/>
</dbReference>
<dbReference type="Gene3D" id="1.20.5.190">
    <property type="match status" value="1"/>
</dbReference>
<gene>
    <name evidence="12" type="ORF">EGW08_014303</name>
</gene>
<evidence type="ECO:0000256" key="2">
    <source>
        <dbReference type="ARBA" id="ARBA00008222"/>
    </source>
</evidence>
<dbReference type="Proteomes" id="UP000271974">
    <property type="component" value="Unassembled WGS sequence"/>
</dbReference>
<dbReference type="InterPro" id="IPR000048">
    <property type="entry name" value="IQ_motif_EF-hand-BS"/>
</dbReference>
<evidence type="ECO:0000256" key="5">
    <source>
        <dbReference type="ARBA" id="ARBA00022846"/>
    </source>
</evidence>
<evidence type="ECO:0000313" key="13">
    <source>
        <dbReference type="Proteomes" id="UP000271974"/>
    </source>
</evidence>
<comment type="similarity">
    <text evidence="2">Belongs to the DRC9 family.</text>
</comment>
<keyword evidence="10" id="KW-0175">Coiled coil</keyword>
<comment type="subcellular location">
    <subcellularLocation>
        <location evidence="1">Cytoplasm</location>
        <location evidence="1">Cytoskeleton</location>
        <location evidence="1">Flagellum axoneme</location>
    </subcellularLocation>
</comment>
<evidence type="ECO:0000256" key="7">
    <source>
        <dbReference type="ARBA" id="ARBA00023212"/>
    </source>
</evidence>
<dbReference type="PROSITE" id="PS50096">
    <property type="entry name" value="IQ"/>
    <property type="match status" value="1"/>
</dbReference>
<keyword evidence="13" id="KW-1185">Reference proteome</keyword>
<feature type="coiled-coil region" evidence="10">
    <location>
        <begin position="198"/>
        <end position="236"/>
    </location>
</feature>
<organism evidence="12 13">
    <name type="scientific">Elysia chlorotica</name>
    <name type="common">Eastern emerald elysia</name>
    <name type="synonym">Sea slug</name>
    <dbReference type="NCBI Taxonomy" id="188477"/>
    <lineage>
        <taxon>Eukaryota</taxon>
        <taxon>Metazoa</taxon>
        <taxon>Spiralia</taxon>
        <taxon>Lophotrochozoa</taxon>
        <taxon>Mollusca</taxon>
        <taxon>Gastropoda</taxon>
        <taxon>Heterobranchia</taxon>
        <taxon>Euthyneura</taxon>
        <taxon>Panpulmonata</taxon>
        <taxon>Sacoglossa</taxon>
        <taxon>Placobranchoidea</taxon>
        <taxon>Plakobranchidae</taxon>
        <taxon>Elysia</taxon>
    </lineage>
</organism>
<dbReference type="OrthoDB" id="6078623at2759"/>
<keyword evidence="8" id="KW-0966">Cell projection</keyword>
<keyword evidence="6" id="KW-0969">Cilium</keyword>
<evidence type="ECO:0000256" key="9">
    <source>
        <dbReference type="ARBA" id="ARBA00032183"/>
    </source>
</evidence>
<dbReference type="PANTHER" id="PTHR14871">
    <property type="entry name" value="DYNEIN REGULATORY COMPLEX PROTEIN 9"/>
    <property type="match status" value="1"/>
</dbReference>
<evidence type="ECO:0000256" key="1">
    <source>
        <dbReference type="ARBA" id="ARBA00004611"/>
    </source>
</evidence>
<comment type="caution">
    <text evidence="12">The sequence shown here is derived from an EMBL/GenBank/DDBJ whole genome shotgun (WGS) entry which is preliminary data.</text>
</comment>
<feature type="region of interest" description="Disordered" evidence="11">
    <location>
        <begin position="387"/>
        <end position="417"/>
    </location>
</feature>
<accession>A0A3S1B1Z4</accession>
<feature type="compositionally biased region" description="Basic and acidic residues" evidence="11">
    <location>
        <begin position="400"/>
        <end position="410"/>
    </location>
</feature>
<keyword evidence="4" id="KW-0963">Cytoplasm</keyword>
<keyword evidence="5" id="KW-0282">Flagellum</keyword>
<dbReference type="CDD" id="cd21098">
    <property type="entry name" value="IQCG-IQCD"/>
    <property type="match status" value="1"/>
</dbReference>
<keyword evidence="7" id="KW-0206">Cytoskeleton</keyword>
<dbReference type="InterPro" id="IPR042618">
    <property type="entry name" value="IQCG"/>
</dbReference>
<dbReference type="PANTHER" id="PTHR14871:SF1">
    <property type="entry name" value="DYNEIN REGULATORY COMPLEX PROTEIN 9"/>
    <property type="match status" value="1"/>
</dbReference>
<sequence>MEFLKSLTAEETTASIVSSSTATATYQEPLRMLSCPLAALHAAVVMEMLCDELEVLSGTVAAPNPELRSAMSVILCKEHRSKFTTHPKSGKEPQKFSLVQNYCTVIPRRMMESLKETHYWSLDDLQNVMAESKIKIDTPSGKYQRERTFIHMVADNALRELLRKGTFHRLNMVIEAEKDTLRRFWTICLTMPKKLAYMKELREKLRQVREEKLLRLRELDQDIFNLNDQLLEQSARIQLETKLVEKQVLMIVKRFKRRHRQVVNGNHAALHLWQRKLVQEARVHYAIVTYLKEQLKKVEILLLYWSEKYERDLPLIVTAIEEMQEARQRDLKRMSYIRIMITRHEPIVIEERRLKEIQFQKQRTKEREEWAAVKIQSLWRGTMVRKKLGPYNPNYKGGKGKADKDGGKGKDGKKKKK</sequence>